<dbReference type="RefSeq" id="WP_119049430.1">
    <property type="nucleotide sequence ID" value="NZ_CP032157.1"/>
</dbReference>
<dbReference type="AlphaFoldDB" id="A0A3B7MGU1"/>
<evidence type="ECO:0000256" key="1">
    <source>
        <dbReference type="SAM" id="MobiDB-lite"/>
    </source>
</evidence>
<feature type="compositionally biased region" description="Basic and acidic residues" evidence="1">
    <location>
        <begin position="15"/>
        <end position="24"/>
    </location>
</feature>
<dbReference type="OrthoDB" id="625527at2"/>
<evidence type="ECO:0000313" key="3">
    <source>
        <dbReference type="Proteomes" id="UP000263900"/>
    </source>
</evidence>
<name>A0A3B7MGU1_9BACT</name>
<dbReference type="Proteomes" id="UP000263900">
    <property type="component" value="Chromosome"/>
</dbReference>
<protein>
    <recommendedName>
        <fullName evidence="4">Serine protease</fullName>
    </recommendedName>
</protein>
<evidence type="ECO:0000313" key="2">
    <source>
        <dbReference type="EMBL" id="AXY73594.1"/>
    </source>
</evidence>
<sequence length="242" mass="26372">MLSKKNKPTRKKSTQSKEDSKTEKLKQFIRARGADFLLDKNISSVGIGYKQKDGKSTKELAIQFTVNKKVGLDLLESVETTEIPTSIVVDGVEFPTDVVERSFSKSFKIVPEEIGSSRKTRVDPIVPGISIANTKISAGTIGGIVFDKETGTPYILSNWHVLHGPEGNIGDTIVQPGPFDDNRIQLNQIGKLVRSHLGAAGDCALASMESRTFKQEIFELNVAAEQIGEPDLGDKVNAGTMR</sequence>
<accession>A0A3B7MGU1</accession>
<dbReference type="KEGG" id="pseg:D3H65_06185"/>
<reference evidence="2 3" key="1">
    <citation type="submission" date="2018-09" db="EMBL/GenBank/DDBJ databases">
        <title>Genome sequencing of strain 6GH32-13.</title>
        <authorList>
            <person name="Weon H.-Y."/>
            <person name="Heo J."/>
            <person name="Kwon S.-W."/>
        </authorList>
    </citation>
    <scope>NUCLEOTIDE SEQUENCE [LARGE SCALE GENOMIC DNA]</scope>
    <source>
        <strain evidence="2 3">5GH32-13</strain>
    </source>
</reference>
<feature type="region of interest" description="Disordered" evidence="1">
    <location>
        <begin position="1"/>
        <end position="24"/>
    </location>
</feature>
<organism evidence="2 3">
    <name type="scientific">Paraflavitalea soli</name>
    <dbReference type="NCBI Taxonomy" id="2315862"/>
    <lineage>
        <taxon>Bacteria</taxon>
        <taxon>Pseudomonadati</taxon>
        <taxon>Bacteroidota</taxon>
        <taxon>Chitinophagia</taxon>
        <taxon>Chitinophagales</taxon>
        <taxon>Chitinophagaceae</taxon>
        <taxon>Paraflavitalea</taxon>
    </lineage>
</organism>
<proteinExistence type="predicted"/>
<evidence type="ECO:0008006" key="4">
    <source>
        <dbReference type="Google" id="ProtNLM"/>
    </source>
</evidence>
<gene>
    <name evidence="2" type="ORF">D3H65_06185</name>
</gene>
<feature type="compositionally biased region" description="Basic residues" evidence="1">
    <location>
        <begin position="1"/>
        <end position="14"/>
    </location>
</feature>
<keyword evidence="3" id="KW-1185">Reference proteome</keyword>
<dbReference type="EMBL" id="CP032157">
    <property type="protein sequence ID" value="AXY73594.1"/>
    <property type="molecule type" value="Genomic_DNA"/>
</dbReference>